<proteinExistence type="predicted"/>
<keyword evidence="2" id="KW-1185">Reference proteome</keyword>
<organism evidence="1 2">
    <name type="scientific">Botrimarina mediterranea</name>
    <dbReference type="NCBI Taxonomy" id="2528022"/>
    <lineage>
        <taxon>Bacteria</taxon>
        <taxon>Pseudomonadati</taxon>
        <taxon>Planctomycetota</taxon>
        <taxon>Planctomycetia</taxon>
        <taxon>Pirellulales</taxon>
        <taxon>Lacipirellulaceae</taxon>
        <taxon>Botrimarina</taxon>
    </lineage>
</organism>
<gene>
    <name evidence="1" type="ORF">Spa11_00560</name>
</gene>
<dbReference type="KEGG" id="bmei:Spa11_00560"/>
<dbReference type="RefSeq" id="WP_145105200.1">
    <property type="nucleotide sequence ID" value="NZ_CP036349.1"/>
</dbReference>
<evidence type="ECO:0000313" key="2">
    <source>
        <dbReference type="Proteomes" id="UP000316426"/>
    </source>
</evidence>
<evidence type="ECO:0000313" key="1">
    <source>
        <dbReference type="EMBL" id="QDV71887.1"/>
    </source>
</evidence>
<protein>
    <submittedName>
        <fullName evidence="1">Uncharacterized protein</fullName>
    </submittedName>
</protein>
<name>A0A518K288_9BACT</name>
<accession>A0A518K288</accession>
<dbReference type="AlphaFoldDB" id="A0A518K288"/>
<reference evidence="1 2" key="1">
    <citation type="submission" date="2019-02" db="EMBL/GenBank/DDBJ databases">
        <title>Deep-cultivation of Planctomycetes and their phenomic and genomic characterization uncovers novel biology.</title>
        <authorList>
            <person name="Wiegand S."/>
            <person name="Jogler M."/>
            <person name="Boedeker C."/>
            <person name="Pinto D."/>
            <person name="Vollmers J."/>
            <person name="Rivas-Marin E."/>
            <person name="Kohn T."/>
            <person name="Peeters S.H."/>
            <person name="Heuer A."/>
            <person name="Rast P."/>
            <person name="Oberbeckmann S."/>
            <person name="Bunk B."/>
            <person name="Jeske O."/>
            <person name="Meyerdierks A."/>
            <person name="Storesund J.E."/>
            <person name="Kallscheuer N."/>
            <person name="Luecker S."/>
            <person name="Lage O.M."/>
            <person name="Pohl T."/>
            <person name="Merkel B.J."/>
            <person name="Hornburger P."/>
            <person name="Mueller R.-W."/>
            <person name="Bruemmer F."/>
            <person name="Labrenz M."/>
            <person name="Spormann A.M."/>
            <person name="Op den Camp H."/>
            <person name="Overmann J."/>
            <person name="Amann R."/>
            <person name="Jetten M.S.M."/>
            <person name="Mascher T."/>
            <person name="Medema M.H."/>
            <person name="Devos D.P."/>
            <person name="Kaster A.-K."/>
            <person name="Ovreas L."/>
            <person name="Rohde M."/>
            <person name="Galperin M.Y."/>
            <person name="Jogler C."/>
        </authorList>
    </citation>
    <scope>NUCLEOTIDE SEQUENCE [LARGE SCALE GENOMIC DNA]</scope>
    <source>
        <strain evidence="1 2">Spa11</strain>
    </source>
</reference>
<dbReference type="EMBL" id="CP036349">
    <property type="protein sequence ID" value="QDV71887.1"/>
    <property type="molecule type" value="Genomic_DNA"/>
</dbReference>
<dbReference type="Proteomes" id="UP000316426">
    <property type="component" value="Chromosome"/>
</dbReference>
<dbReference type="InterPro" id="IPR047727">
    <property type="entry name" value="Sce7725-like"/>
</dbReference>
<dbReference type="NCBIfam" id="NF033831">
    <property type="entry name" value="sce7725_fam"/>
    <property type="match status" value="1"/>
</dbReference>
<sequence length="321" mass="35777">MYYPYFRGKQYELVAIRESTPLMRDAGFTPIIEPVREQKSGLLKTLDYLESEGARSILIINPQIGDHSGDGEEISAFLKENCESHGHITVGVLLTEGMKASDALAICNRQDASRRLALIHAGFSDASGLAPYVRDNATRIDANIFLEAYCGKLYQRHFKGTATPILVRDGCTPRQRNRDHPDTPEFFSDLHITYPDEGVDGFGDFLVVGGAYSEAGGPAYTVAIHLTFIDGDNDDAMYIWHFKSDRQDTPKDPAGKFQEAVAKLVDQLRDPNSKFCKTRASLEFCDLHDRGHYPGLGYVKKLAMMHHIETLANYAETHGGR</sequence>